<name>A0A376ADN3_9HYPH</name>
<evidence type="ECO:0000313" key="3">
    <source>
        <dbReference type="Proteomes" id="UP000254764"/>
    </source>
</evidence>
<reference evidence="3" key="1">
    <citation type="submission" date="2018-07" db="EMBL/GenBank/DDBJ databases">
        <authorList>
            <person name="Peiro R."/>
            <person name="Begona"/>
            <person name="Cbmso G."/>
            <person name="Lopez M."/>
            <person name="Gonzalez S."/>
        </authorList>
    </citation>
    <scope>NUCLEOTIDE SEQUENCE [LARGE SCALE GENOMIC DNA]</scope>
</reference>
<dbReference type="Gene3D" id="2.40.33.20">
    <property type="entry name" value="PK beta-barrel domain-like"/>
    <property type="match status" value="1"/>
</dbReference>
<dbReference type="PANTHER" id="PTHR30212">
    <property type="entry name" value="PROTEIN YIIM"/>
    <property type="match status" value="1"/>
</dbReference>
<keyword evidence="3" id="KW-1185">Reference proteome</keyword>
<dbReference type="OrthoDB" id="9786134at2"/>
<dbReference type="SUPFAM" id="SSF50800">
    <property type="entry name" value="PK beta-barrel domain-like"/>
    <property type="match status" value="1"/>
</dbReference>
<sequence>MKILAVCRGSAEILPGKKYKTGINKMAVNGPVMVDAHGIVGDAICNGELHGGEEQAVYIEGAETLDWWAGELGHPLEPGTFGENLVIEGIDNRDIAVGDRFSAGDVVLEVTSTRIPCATFAAKMNDPKFPKRYMKAGRAGAYARVLSGGILEAGQTVDYQPFAGERITMPELMASYGKKLKGAERDRYLAVPLHAELRAFLND</sequence>
<dbReference type="EMBL" id="UEYP01000001">
    <property type="protein sequence ID" value="SSC65848.1"/>
    <property type="molecule type" value="Genomic_DNA"/>
</dbReference>
<organism evidence="2 3">
    <name type="scientific">Ciceribacter selenitireducens ATCC BAA-1503</name>
    <dbReference type="NCBI Taxonomy" id="1336235"/>
    <lineage>
        <taxon>Bacteria</taxon>
        <taxon>Pseudomonadati</taxon>
        <taxon>Pseudomonadota</taxon>
        <taxon>Alphaproteobacteria</taxon>
        <taxon>Hyphomicrobiales</taxon>
        <taxon>Rhizobiaceae</taxon>
        <taxon>Ciceribacter</taxon>
    </lineage>
</organism>
<dbReference type="InterPro" id="IPR005302">
    <property type="entry name" value="MoCF_Sase_C"/>
</dbReference>
<accession>A0A376ADN3</accession>
<evidence type="ECO:0000313" key="2">
    <source>
        <dbReference type="EMBL" id="SSC65848.1"/>
    </source>
</evidence>
<evidence type="ECO:0000259" key="1">
    <source>
        <dbReference type="PROSITE" id="PS51340"/>
    </source>
</evidence>
<dbReference type="InterPro" id="IPR052353">
    <property type="entry name" value="Benzoxazolinone_Detox_Enz"/>
</dbReference>
<dbReference type="GO" id="GO:0030151">
    <property type="term" value="F:molybdenum ion binding"/>
    <property type="evidence" value="ECO:0007669"/>
    <property type="project" value="InterPro"/>
</dbReference>
<dbReference type="AlphaFoldDB" id="A0A376ADN3"/>
<dbReference type="RefSeq" id="WP_115668875.1">
    <property type="nucleotide sequence ID" value="NZ_UEYP01000001.1"/>
</dbReference>
<feature type="domain" description="MOSC" evidence="1">
    <location>
        <begin position="26"/>
        <end position="160"/>
    </location>
</feature>
<dbReference type="Proteomes" id="UP000254764">
    <property type="component" value="Unassembled WGS sequence"/>
</dbReference>
<dbReference type="InterPro" id="IPR011037">
    <property type="entry name" value="Pyrv_Knase-like_insert_dom_sf"/>
</dbReference>
<dbReference type="PANTHER" id="PTHR30212:SF2">
    <property type="entry name" value="PROTEIN YIIM"/>
    <property type="match status" value="1"/>
</dbReference>
<protein>
    <recommendedName>
        <fullName evidence="1">MOSC domain-containing protein</fullName>
    </recommendedName>
</protein>
<gene>
    <name evidence="2" type="ORF">RHIZ70_1556</name>
</gene>
<dbReference type="GO" id="GO:0003824">
    <property type="term" value="F:catalytic activity"/>
    <property type="evidence" value="ECO:0007669"/>
    <property type="project" value="InterPro"/>
</dbReference>
<dbReference type="GO" id="GO:0030170">
    <property type="term" value="F:pyridoxal phosphate binding"/>
    <property type="evidence" value="ECO:0007669"/>
    <property type="project" value="InterPro"/>
</dbReference>
<dbReference type="Pfam" id="PF03473">
    <property type="entry name" value="MOSC"/>
    <property type="match status" value="1"/>
</dbReference>
<dbReference type="STRING" id="1336235.GCA_000518785_03243"/>
<dbReference type="PROSITE" id="PS51340">
    <property type="entry name" value="MOSC"/>
    <property type="match status" value="1"/>
</dbReference>
<proteinExistence type="predicted"/>